<sequence>MELNKEAIEQLDRVTRLKIINSVSGIKPANLIGTVSEDGITNVAIFSSVVHLGSNPPLIGFMMRPKGNVPRNTYQNIIDKGFYTINHIHPEFVERAHYTSAKFDALVSEFERCNLTEEYVDGFKAPFVKESTFKIGLKFQQEIKIDINNTSLIIGEIEHLIIPDNVFGKNSNIDLTSSNTVGISGLNSYYSLNKIAEHPYARVKETPEF</sequence>
<keyword evidence="7" id="KW-1185">Reference proteome</keyword>
<dbReference type="AlphaFoldDB" id="A0A5J4IWX7"/>
<evidence type="ECO:0000256" key="2">
    <source>
        <dbReference type="ARBA" id="ARBA00022630"/>
    </source>
</evidence>
<keyword evidence="3" id="KW-0288">FMN</keyword>
<evidence type="ECO:0000256" key="3">
    <source>
        <dbReference type="ARBA" id="ARBA00022643"/>
    </source>
</evidence>
<dbReference type="PANTHER" id="PTHR33798">
    <property type="entry name" value="FLAVOPROTEIN OXYGENASE"/>
    <property type="match status" value="1"/>
</dbReference>
<dbReference type="Pfam" id="PF01613">
    <property type="entry name" value="Flavin_Reduct"/>
    <property type="match status" value="1"/>
</dbReference>
<evidence type="ECO:0000259" key="5">
    <source>
        <dbReference type="Pfam" id="PF01613"/>
    </source>
</evidence>
<reference evidence="6 7" key="1">
    <citation type="submission" date="2019-08" db="EMBL/GenBank/DDBJ databases">
        <title>Draft genome sequence of Ulvibacter marinus type strain NBRC 109484.</title>
        <authorList>
            <person name="Kawano K."/>
            <person name="Ushijima N."/>
            <person name="Kihara M."/>
            <person name="Itoh H."/>
        </authorList>
    </citation>
    <scope>NUCLEOTIDE SEQUENCE [LARGE SCALE GENOMIC DNA]</scope>
    <source>
        <strain evidence="6 7">NBRC 109484</strain>
    </source>
</reference>
<dbReference type="OrthoDB" id="5293996at2"/>
<dbReference type="InterPro" id="IPR002563">
    <property type="entry name" value="Flavin_Rdtase-like_dom"/>
</dbReference>
<evidence type="ECO:0000256" key="4">
    <source>
        <dbReference type="ARBA" id="ARBA00038054"/>
    </source>
</evidence>
<dbReference type="InterPro" id="IPR012349">
    <property type="entry name" value="Split_barrel_FMN-bd"/>
</dbReference>
<organism evidence="6 7">
    <name type="scientific">Patiriisocius marinus</name>
    <dbReference type="NCBI Taxonomy" id="1397112"/>
    <lineage>
        <taxon>Bacteria</taxon>
        <taxon>Pseudomonadati</taxon>
        <taxon>Bacteroidota</taxon>
        <taxon>Flavobacteriia</taxon>
        <taxon>Flavobacteriales</taxon>
        <taxon>Flavobacteriaceae</taxon>
        <taxon>Patiriisocius</taxon>
    </lineage>
</organism>
<keyword evidence="2" id="KW-0285">Flavoprotein</keyword>
<comment type="cofactor">
    <cofactor evidence="1">
        <name>FMN</name>
        <dbReference type="ChEBI" id="CHEBI:58210"/>
    </cofactor>
</comment>
<evidence type="ECO:0000313" key="6">
    <source>
        <dbReference type="EMBL" id="GER58058.1"/>
    </source>
</evidence>
<dbReference type="GO" id="GO:0010181">
    <property type="term" value="F:FMN binding"/>
    <property type="evidence" value="ECO:0007669"/>
    <property type="project" value="InterPro"/>
</dbReference>
<name>A0A5J4IWX7_9FLAO</name>
<dbReference type="RefSeq" id="WP_151672155.1">
    <property type="nucleotide sequence ID" value="NZ_BKCG01000001.1"/>
</dbReference>
<dbReference type="GO" id="GO:0016646">
    <property type="term" value="F:oxidoreductase activity, acting on the CH-NH group of donors, NAD or NADP as acceptor"/>
    <property type="evidence" value="ECO:0007669"/>
    <property type="project" value="UniProtKB-ARBA"/>
</dbReference>
<accession>A0A5J4IWX7</accession>
<protein>
    <submittedName>
        <fullName evidence="6">Flavin oxidoreductase</fullName>
    </submittedName>
</protein>
<evidence type="ECO:0000313" key="7">
    <source>
        <dbReference type="Proteomes" id="UP000326509"/>
    </source>
</evidence>
<gene>
    <name evidence="6" type="ORF">ULMA_01660</name>
</gene>
<dbReference type="Proteomes" id="UP000326509">
    <property type="component" value="Unassembled WGS sequence"/>
</dbReference>
<dbReference type="SUPFAM" id="SSF50475">
    <property type="entry name" value="FMN-binding split barrel"/>
    <property type="match status" value="1"/>
</dbReference>
<comment type="similarity">
    <text evidence="4">Belongs to the flavoredoxin family.</text>
</comment>
<dbReference type="Gene3D" id="2.30.110.10">
    <property type="entry name" value="Electron Transport, Fmn-binding Protein, Chain A"/>
    <property type="match status" value="1"/>
</dbReference>
<dbReference type="PANTHER" id="PTHR33798:SF5">
    <property type="entry name" value="FLAVIN REDUCTASE LIKE DOMAIN-CONTAINING PROTEIN"/>
    <property type="match status" value="1"/>
</dbReference>
<comment type="caution">
    <text evidence="6">The sequence shown here is derived from an EMBL/GenBank/DDBJ whole genome shotgun (WGS) entry which is preliminary data.</text>
</comment>
<proteinExistence type="inferred from homology"/>
<feature type="domain" description="Flavin reductase like" evidence="5">
    <location>
        <begin position="30"/>
        <end position="167"/>
    </location>
</feature>
<dbReference type="EMBL" id="BKCG01000001">
    <property type="protein sequence ID" value="GER58058.1"/>
    <property type="molecule type" value="Genomic_DNA"/>
</dbReference>
<evidence type="ECO:0000256" key="1">
    <source>
        <dbReference type="ARBA" id="ARBA00001917"/>
    </source>
</evidence>